<dbReference type="SUPFAM" id="SSF82784">
    <property type="entry name" value="OsmC-like"/>
    <property type="match status" value="1"/>
</dbReference>
<comment type="caution">
    <text evidence="2">The sequence shown here is derived from an EMBL/GenBank/DDBJ whole genome shotgun (WGS) entry which is preliminary data.</text>
</comment>
<keyword evidence="3" id="KW-1185">Reference proteome</keyword>
<dbReference type="Proteomes" id="UP000241639">
    <property type="component" value="Unassembled WGS sequence"/>
</dbReference>
<dbReference type="InterPro" id="IPR036102">
    <property type="entry name" value="OsmC/Ohrsf"/>
</dbReference>
<dbReference type="AlphaFoldDB" id="A0A2T4Z7E6"/>
<proteinExistence type="predicted"/>
<dbReference type="InterPro" id="IPR015946">
    <property type="entry name" value="KH_dom-like_a/b"/>
</dbReference>
<dbReference type="InterPro" id="IPR003718">
    <property type="entry name" value="OsmC/Ohr_fam"/>
</dbReference>
<dbReference type="EMBL" id="PZZP01000001">
    <property type="protein sequence ID" value="PTM57816.1"/>
    <property type="molecule type" value="Genomic_DNA"/>
</dbReference>
<dbReference type="PANTHER" id="PTHR42830:SF2">
    <property type="entry name" value="OSMC_OHR FAMILY PROTEIN"/>
    <property type="match status" value="1"/>
</dbReference>
<feature type="region of interest" description="Disordered" evidence="1">
    <location>
        <begin position="1"/>
        <end position="21"/>
    </location>
</feature>
<dbReference type="InterPro" id="IPR052707">
    <property type="entry name" value="OsmC_Ohr_Peroxiredoxin"/>
</dbReference>
<dbReference type="PANTHER" id="PTHR42830">
    <property type="entry name" value="OSMOTICALLY INDUCIBLE FAMILY PROTEIN"/>
    <property type="match status" value="1"/>
</dbReference>
<dbReference type="NCBIfam" id="TIGR03563">
    <property type="entry name" value="perox_SACOL1771"/>
    <property type="match status" value="1"/>
</dbReference>
<evidence type="ECO:0000313" key="2">
    <source>
        <dbReference type="EMBL" id="PTM57816.1"/>
    </source>
</evidence>
<evidence type="ECO:0000256" key="1">
    <source>
        <dbReference type="SAM" id="MobiDB-lite"/>
    </source>
</evidence>
<protein>
    <submittedName>
        <fullName evidence="2">Peroxiredoxin-like protein</fullName>
    </submittedName>
</protein>
<dbReference type="OrthoDB" id="2242871at2"/>
<dbReference type="Pfam" id="PF02566">
    <property type="entry name" value="OsmC"/>
    <property type="match status" value="1"/>
</dbReference>
<gene>
    <name evidence="2" type="ORF">C8J48_0379</name>
</gene>
<evidence type="ECO:0000313" key="3">
    <source>
        <dbReference type="Proteomes" id="UP000241639"/>
    </source>
</evidence>
<organism evidence="2 3">
    <name type="scientific">Desmospora activa DSM 45169</name>
    <dbReference type="NCBI Taxonomy" id="1121389"/>
    <lineage>
        <taxon>Bacteria</taxon>
        <taxon>Bacillati</taxon>
        <taxon>Bacillota</taxon>
        <taxon>Bacilli</taxon>
        <taxon>Bacillales</taxon>
        <taxon>Thermoactinomycetaceae</taxon>
        <taxon>Desmospora</taxon>
    </lineage>
</organism>
<dbReference type="Gene3D" id="3.30.300.20">
    <property type="match status" value="1"/>
</dbReference>
<name>A0A2T4Z7E6_9BACL</name>
<reference evidence="2 3" key="1">
    <citation type="submission" date="2018-04" db="EMBL/GenBank/DDBJ databases">
        <title>Genomic Encyclopedia of Archaeal and Bacterial Type Strains, Phase II (KMG-II): from individual species to whole genera.</title>
        <authorList>
            <person name="Goeker M."/>
        </authorList>
    </citation>
    <scope>NUCLEOTIDE SEQUENCE [LARGE SCALE GENOMIC DNA]</scope>
    <source>
        <strain evidence="2 3">DSM 45169</strain>
    </source>
</reference>
<dbReference type="InterPro" id="IPR019905">
    <property type="entry name" value="OsmC-like_firmicutes"/>
</dbReference>
<sequence length="149" mass="16232">MAQHHFHLTAQWEGGRNGTGTIDAGNLKSVISIPKEMRGPGVGTNPDEMLIGSAATCYLITLAAMLERQNIPVQELSLKTEGVVREERGLKFERITHRPQVILASSATADQRKQTEAATERAERHCMISNALRGNVELAVEANISTVTD</sequence>
<accession>A0A2T4Z7E6</accession>
<dbReference type="RefSeq" id="WP_107724689.1">
    <property type="nucleotide sequence ID" value="NZ_PZZP01000001.1"/>
</dbReference>